<accession>M2ZJ51</accession>
<proteinExistence type="predicted"/>
<evidence type="ECO:0000313" key="2">
    <source>
        <dbReference type="Proteomes" id="UP000054226"/>
    </source>
</evidence>
<comment type="caution">
    <text evidence="1">The sequence shown here is derived from an EMBL/GenBank/DDBJ whole genome shotgun (WGS) entry which is preliminary data.</text>
</comment>
<evidence type="ECO:0000313" key="1">
    <source>
        <dbReference type="EMBL" id="EME60948.1"/>
    </source>
</evidence>
<dbReference type="RefSeq" id="WP_007030404.1">
    <property type="nucleotide sequence ID" value="NZ_AOHO01000047.1"/>
</dbReference>
<organism evidence="1 2">
    <name type="scientific">Amycolatopsis decaplanina DSM 44594</name>
    <dbReference type="NCBI Taxonomy" id="1284240"/>
    <lineage>
        <taxon>Bacteria</taxon>
        <taxon>Bacillati</taxon>
        <taxon>Actinomycetota</taxon>
        <taxon>Actinomycetes</taxon>
        <taxon>Pseudonocardiales</taxon>
        <taxon>Pseudonocardiaceae</taxon>
        <taxon>Amycolatopsis</taxon>
    </lineage>
</organism>
<dbReference type="EMBL" id="AOHO01000047">
    <property type="protein sequence ID" value="EME60948.1"/>
    <property type="molecule type" value="Genomic_DNA"/>
</dbReference>
<reference evidence="1 2" key="1">
    <citation type="journal article" date="2013" name="Genome Announc.">
        <title>Draft Genome Sequence of Amycolatopsis decaplanina Strain DSM 44594T.</title>
        <authorList>
            <person name="Kaur N."/>
            <person name="Kumar S."/>
            <person name="Bala M."/>
            <person name="Raghava G.P."/>
            <person name="Mayilraj S."/>
        </authorList>
    </citation>
    <scope>NUCLEOTIDE SEQUENCE [LARGE SCALE GENOMIC DNA]</scope>
    <source>
        <strain evidence="1 2">DSM 44594</strain>
    </source>
</reference>
<dbReference type="OrthoDB" id="3808065at2"/>
<gene>
    <name evidence="1" type="ORF">H074_12492</name>
</gene>
<name>M2ZJ51_9PSEU</name>
<dbReference type="PATRIC" id="fig|1284240.4.peg.2547"/>
<keyword evidence="2" id="KW-1185">Reference proteome</keyword>
<dbReference type="AlphaFoldDB" id="M2ZJ51"/>
<sequence>MLRIHCTDEDLSLLSVSETAEPMWEVLASLRRLRRPEDEPCFGRRRTTTLTALDADGVRLMSAVPSHGCRPDFLPPVHPTMSIEDGVGSLLATPIPVLRYG</sequence>
<protein>
    <submittedName>
        <fullName evidence="1">ArsR family transcriptional regulator</fullName>
    </submittedName>
</protein>
<dbReference type="Proteomes" id="UP000054226">
    <property type="component" value="Unassembled WGS sequence"/>
</dbReference>